<dbReference type="PATRIC" id="fig|1216932.3.peg.3263"/>
<dbReference type="PROSITE" id="PS51257">
    <property type="entry name" value="PROKAR_LIPOPROTEIN"/>
    <property type="match status" value="1"/>
</dbReference>
<dbReference type="OrthoDB" id="1897891at2"/>
<dbReference type="Pfam" id="PF12698">
    <property type="entry name" value="ABC2_membrane_3"/>
    <property type="match status" value="1"/>
</dbReference>
<keyword evidence="8" id="KW-1185">Reference proteome</keyword>
<sequence>MKTFYYVKSTLKSMVSSGAVVLSYFIIFPIIMACFMGYFNNLTNENPLKLSVLDVKVVDNDSSEMSKKLVEIIKGKDLKELIKVTDKDSDVELVIDKGYEDNILNKNKGSITINRKTEEKEVATNTLKTILDRYHQNLYISLSNGNVEDLDKFFDTQIIDNIKIDTMKTNNMYEKYAASMIGFVIVMLIMIMAQGAYNDKSVNIENRVNVAPVTKIQYLFYDTLAHIIYVFIIITAYVIFFRVTGLSFKGNILDLLVLVSTSTLLVVFLCQTIITVFKAKYGKIISYIIFFIPVASTEMFSLKGNKLTIISPTHYLNNAFTLYNLNGNLSGGWKWIFMILAIAIIIYSLAIIKAIISGRRKLCN</sequence>
<feature type="transmembrane region" description="Helical" evidence="5">
    <location>
        <begin position="176"/>
        <end position="197"/>
    </location>
</feature>
<comment type="subcellular location">
    <subcellularLocation>
        <location evidence="1">Membrane</location>
        <topology evidence="1">Multi-pass membrane protein</topology>
    </subcellularLocation>
</comment>
<proteinExistence type="predicted"/>
<organism evidence="7 8">
    <name type="scientific">Clostridium bornimense</name>
    <dbReference type="NCBI Taxonomy" id="1216932"/>
    <lineage>
        <taxon>Bacteria</taxon>
        <taxon>Bacillati</taxon>
        <taxon>Bacillota</taxon>
        <taxon>Clostridia</taxon>
        <taxon>Eubacteriales</taxon>
        <taxon>Clostridiaceae</taxon>
        <taxon>Clostridium</taxon>
    </lineage>
</organism>
<evidence type="ECO:0000256" key="2">
    <source>
        <dbReference type="ARBA" id="ARBA00022692"/>
    </source>
</evidence>
<dbReference type="HOGENOM" id="CLU_039483_11_0_9"/>
<accession>W6S0J1</accession>
<keyword evidence="2 5" id="KW-0812">Transmembrane</keyword>
<evidence type="ECO:0000313" key="8">
    <source>
        <dbReference type="Proteomes" id="UP000019426"/>
    </source>
</evidence>
<dbReference type="KEGG" id="clt:CM240_3289"/>
<reference evidence="7 8" key="1">
    <citation type="submission" date="2013-11" db="EMBL/GenBank/DDBJ databases">
        <title>Complete genome sequence of Clostridum sp. M2/40.</title>
        <authorList>
            <person name="Wibberg D."/>
            <person name="Puehler A."/>
            <person name="Schlueter A."/>
        </authorList>
    </citation>
    <scope>NUCLEOTIDE SEQUENCE [LARGE SCALE GENOMIC DNA]</scope>
    <source>
        <strain evidence="8">M2/40</strain>
    </source>
</reference>
<evidence type="ECO:0000256" key="4">
    <source>
        <dbReference type="ARBA" id="ARBA00023136"/>
    </source>
</evidence>
<dbReference type="InterPro" id="IPR013525">
    <property type="entry name" value="ABC2_TM"/>
</dbReference>
<dbReference type="EMBL" id="HG917869">
    <property type="protein sequence ID" value="CDM70406.1"/>
    <property type="molecule type" value="Genomic_DNA"/>
</dbReference>
<feature type="transmembrane region" description="Helical" evidence="5">
    <location>
        <begin position="335"/>
        <end position="356"/>
    </location>
</feature>
<feature type="domain" description="ABC-2 type transporter transmembrane" evidence="6">
    <location>
        <begin position="22"/>
        <end position="351"/>
    </location>
</feature>
<keyword evidence="3 5" id="KW-1133">Transmembrane helix</keyword>
<dbReference type="eggNOG" id="COG0842">
    <property type="taxonomic scope" value="Bacteria"/>
</dbReference>
<dbReference type="STRING" id="1216932.CM240_3289"/>
<protein>
    <submittedName>
        <fullName evidence="7">Putative membrane protein</fullName>
    </submittedName>
</protein>
<dbReference type="RefSeq" id="WP_044040574.1">
    <property type="nucleotide sequence ID" value="NZ_HG917869.1"/>
</dbReference>
<gene>
    <name evidence="7" type="ORF">CM240_3289</name>
</gene>
<name>W6S0J1_9CLOT</name>
<feature type="transmembrane region" description="Helical" evidence="5">
    <location>
        <begin position="252"/>
        <end position="277"/>
    </location>
</feature>
<evidence type="ECO:0000256" key="3">
    <source>
        <dbReference type="ARBA" id="ARBA00022989"/>
    </source>
</evidence>
<dbReference type="GO" id="GO:0016020">
    <property type="term" value="C:membrane"/>
    <property type="evidence" value="ECO:0007669"/>
    <property type="project" value="UniProtKB-SubCell"/>
</dbReference>
<evidence type="ECO:0000256" key="5">
    <source>
        <dbReference type="SAM" id="Phobius"/>
    </source>
</evidence>
<dbReference type="GO" id="GO:0140359">
    <property type="term" value="F:ABC-type transporter activity"/>
    <property type="evidence" value="ECO:0007669"/>
    <property type="project" value="InterPro"/>
</dbReference>
<dbReference type="Proteomes" id="UP000019426">
    <property type="component" value="Chromosome M2/40_rep2"/>
</dbReference>
<evidence type="ECO:0000313" key="7">
    <source>
        <dbReference type="EMBL" id="CDM70406.1"/>
    </source>
</evidence>
<feature type="transmembrane region" description="Helical" evidence="5">
    <location>
        <begin position="284"/>
        <end position="302"/>
    </location>
</feature>
<evidence type="ECO:0000256" key="1">
    <source>
        <dbReference type="ARBA" id="ARBA00004141"/>
    </source>
</evidence>
<keyword evidence="4 5" id="KW-0472">Membrane</keyword>
<evidence type="ECO:0000259" key="6">
    <source>
        <dbReference type="Pfam" id="PF12698"/>
    </source>
</evidence>
<feature type="transmembrane region" description="Helical" evidence="5">
    <location>
        <begin position="218"/>
        <end position="240"/>
    </location>
</feature>
<feature type="transmembrane region" description="Helical" evidence="5">
    <location>
        <begin position="21"/>
        <end position="39"/>
    </location>
</feature>
<dbReference type="AlphaFoldDB" id="W6S0J1"/>